<dbReference type="Proteomes" id="UP000722791">
    <property type="component" value="Unassembled WGS sequence"/>
</dbReference>
<evidence type="ECO:0000313" key="5">
    <source>
        <dbReference type="Proteomes" id="UP000747110"/>
    </source>
</evidence>
<accession>A0A8J4LPY7</accession>
<protein>
    <submittedName>
        <fullName evidence="3">Uncharacterized protein</fullName>
    </submittedName>
</protein>
<dbReference type="EMBL" id="BNCP01000031">
    <property type="protein sequence ID" value="GIL85124.1"/>
    <property type="molecule type" value="Genomic_DNA"/>
</dbReference>
<dbReference type="Proteomes" id="UP000747110">
    <property type="component" value="Unassembled WGS sequence"/>
</dbReference>
<proteinExistence type="predicted"/>
<keyword evidence="5" id="KW-1185">Reference proteome</keyword>
<feature type="non-terminal residue" evidence="3">
    <location>
        <position position="1"/>
    </location>
</feature>
<reference evidence="3" key="1">
    <citation type="journal article" date="2021" name="Proc. Natl. Acad. Sci. U.S.A.">
        <title>Three genomes in the algal genus Volvox reveal the fate of a haploid sex-determining region after a transition to homothallism.</title>
        <authorList>
            <person name="Yamamoto K."/>
            <person name="Hamaji T."/>
            <person name="Kawai-Toyooka H."/>
            <person name="Matsuzaki R."/>
            <person name="Takahashi F."/>
            <person name="Nishimura Y."/>
            <person name="Kawachi M."/>
            <person name="Noguchi H."/>
            <person name="Minakuchi Y."/>
            <person name="Umen J.G."/>
            <person name="Toyoda A."/>
            <person name="Nozaki H."/>
        </authorList>
    </citation>
    <scope>NUCLEOTIDE SEQUENCE</scope>
    <source>
        <strain evidence="3">NIES-3785</strain>
        <strain evidence="2">NIES-3786</strain>
    </source>
</reference>
<evidence type="ECO:0000313" key="3">
    <source>
        <dbReference type="EMBL" id="GIM05495.1"/>
    </source>
</evidence>
<dbReference type="AlphaFoldDB" id="A0A8J4LPY7"/>
<sequence>RYNRCKPAADAQQQQHLQQRTTDQQKCFANAQPPTYASNRRCGGDQARAPLQATPASRLLVLLSFIIRNVEVSELVDVPVLVRGNNAQPVAHVVLLQVLLGEVLEVPLAEVRLRSDSHFGLVLSHFNGVAKYTSLAVHLDLIKQKFLKGRNVHNLILHRLSAVDGKDQGLLLRRALGGRLLNTHGHD</sequence>
<feature type="compositionally biased region" description="Low complexity" evidence="1">
    <location>
        <begin position="12"/>
        <end position="22"/>
    </location>
</feature>
<evidence type="ECO:0000313" key="4">
    <source>
        <dbReference type="Proteomes" id="UP000722791"/>
    </source>
</evidence>
<evidence type="ECO:0000256" key="1">
    <source>
        <dbReference type="SAM" id="MobiDB-lite"/>
    </source>
</evidence>
<feature type="region of interest" description="Disordered" evidence="1">
    <location>
        <begin position="1"/>
        <end position="22"/>
    </location>
</feature>
<gene>
    <name evidence="2" type="ORF">Vretifemale_13751</name>
    <name evidence="3" type="ORF">Vretimale_9978</name>
</gene>
<organism evidence="3 4">
    <name type="scientific">Volvox reticuliferus</name>
    <dbReference type="NCBI Taxonomy" id="1737510"/>
    <lineage>
        <taxon>Eukaryota</taxon>
        <taxon>Viridiplantae</taxon>
        <taxon>Chlorophyta</taxon>
        <taxon>core chlorophytes</taxon>
        <taxon>Chlorophyceae</taxon>
        <taxon>CS clade</taxon>
        <taxon>Chlamydomonadales</taxon>
        <taxon>Volvocaceae</taxon>
        <taxon>Volvox</taxon>
    </lineage>
</organism>
<dbReference type="EMBL" id="BNCQ01000018">
    <property type="protein sequence ID" value="GIM05495.1"/>
    <property type="molecule type" value="Genomic_DNA"/>
</dbReference>
<dbReference type="OrthoDB" id="10643451at2759"/>
<comment type="caution">
    <text evidence="3">The sequence shown here is derived from an EMBL/GenBank/DDBJ whole genome shotgun (WGS) entry which is preliminary data.</text>
</comment>
<name>A0A8J4LPY7_9CHLO</name>
<feature type="non-terminal residue" evidence="3">
    <location>
        <position position="187"/>
    </location>
</feature>
<evidence type="ECO:0000313" key="2">
    <source>
        <dbReference type="EMBL" id="GIL85124.1"/>
    </source>
</evidence>